<accession>A0A8S3W9I6</accession>
<evidence type="ECO:0000313" key="1">
    <source>
        <dbReference type="EMBL" id="CAG4948607.1"/>
    </source>
</evidence>
<proteinExistence type="predicted"/>
<name>A0A8S3W9I6_PARAO</name>
<gene>
    <name evidence="1" type="ORF">PAPOLLO_LOCUS3816</name>
</gene>
<evidence type="ECO:0000313" key="2">
    <source>
        <dbReference type="Proteomes" id="UP000691718"/>
    </source>
</evidence>
<sequence>MYVSAEHRVAAWCSVAAQLVQHGHRVDAQPAALARAAARAADRRRAGMCPQNIELQHGVVWLHNLCNMAIVWTPNLLRSPAPQHALQGVAVQVCVRRT</sequence>
<keyword evidence="2" id="KW-1185">Reference proteome</keyword>
<reference evidence="1" key="1">
    <citation type="submission" date="2021-04" db="EMBL/GenBank/DDBJ databases">
        <authorList>
            <person name="Tunstrom K."/>
        </authorList>
    </citation>
    <scope>NUCLEOTIDE SEQUENCE</scope>
</reference>
<comment type="caution">
    <text evidence="1">The sequence shown here is derived from an EMBL/GenBank/DDBJ whole genome shotgun (WGS) entry which is preliminary data.</text>
</comment>
<dbReference type="Proteomes" id="UP000691718">
    <property type="component" value="Unassembled WGS sequence"/>
</dbReference>
<dbReference type="OrthoDB" id="7401281at2759"/>
<organism evidence="1 2">
    <name type="scientific">Parnassius apollo</name>
    <name type="common">Apollo butterfly</name>
    <name type="synonym">Papilio apollo</name>
    <dbReference type="NCBI Taxonomy" id="110799"/>
    <lineage>
        <taxon>Eukaryota</taxon>
        <taxon>Metazoa</taxon>
        <taxon>Ecdysozoa</taxon>
        <taxon>Arthropoda</taxon>
        <taxon>Hexapoda</taxon>
        <taxon>Insecta</taxon>
        <taxon>Pterygota</taxon>
        <taxon>Neoptera</taxon>
        <taxon>Endopterygota</taxon>
        <taxon>Lepidoptera</taxon>
        <taxon>Glossata</taxon>
        <taxon>Ditrysia</taxon>
        <taxon>Papilionoidea</taxon>
        <taxon>Papilionidae</taxon>
        <taxon>Parnassiinae</taxon>
        <taxon>Parnassini</taxon>
        <taxon>Parnassius</taxon>
        <taxon>Parnassius</taxon>
    </lineage>
</organism>
<protein>
    <submittedName>
        <fullName evidence="1">(apollo) hypothetical protein</fullName>
    </submittedName>
</protein>
<dbReference type="AlphaFoldDB" id="A0A8S3W9I6"/>
<dbReference type="EMBL" id="CAJQZP010000220">
    <property type="protein sequence ID" value="CAG4948607.1"/>
    <property type="molecule type" value="Genomic_DNA"/>
</dbReference>